<dbReference type="Proteomes" id="UP000430508">
    <property type="component" value="Chromosome"/>
</dbReference>
<dbReference type="AlphaFoldDB" id="A0A857DM63"/>
<organism evidence="1 2">
    <name type="scientific">Dehalobacter restrictus</name>
    <dbReference type="NCBI Taxonomy" id="55583"/>
    <lineage>
        <taxon>Bacteria</taxon>
        <taxon>Bacillati</taxon>
        <taxon>Bacillota</taxon>
        <taxon>Clostridia</taxon>
        <taxon>Eubacteriales</taxon>
        <taxon>Desulfitobacteriaceae</taxon>
        <taxon>Dehalobacter</taxon>
    </lineage>
</organism>
<gene>
    <name evidence="1" type="primary">yyaC</name>
    <name evidence="1" type="ORF">GQ588_14800</name>
</gene>
<dbReference type="RefSeq" id="WP_019224909.1">
    <property type="nucleotide sequence ID" value="NZ_CP046996.1"/>
</dbReference>
<proteinExistence type="predicted"/>
<dbReference type="GO" id="GO:0008233">
    <property type="term" value="F:peptidase activity"/>
    <property type="evidence" value="ECO:0007669"/>
    <property type="project" value="UniProtKB-KW"/>
</dbReference>
<dbReference type="EMBL" id="CP046996">
    <property type="protein sequence ID" value="QHA01811.1"/>
    <property type="molecule type" value="Genomic_DNA"/>
</dbReference>
<protein>
    <submittedName>
        <fullName evidence="1">Spore protease YyaC</fullName>
    </submittedName>
</protein>
<dbReference type="GO" id="GO:0006508">
    <property type="term" value="P:proteolysis"/>
    <property type="evidence" value="ECO:0007669"/>
    <property type="project" value="UniProtKB-KW"/>
</dbReference>
<sequence length="189" mass="20899">MNPLPGIREKEHLRAHYTDRPGLYQLQLRLKKYLKAAAGRPVVLLCIGTDRSTGDSLGPLTGTKLDEKGLSGLTVVGTLEKPVHAENLESTLKNLFAKYCNPYIIALDACLGQLDSVGYISLAEGPLKPGTAVKKELPEVGEIHLTGIVNINGFMQYMVLQNTRLSIVWQMSEVLCNLFQRTYFLLNQS</sequence>
<keyword evidence="1" id="KW-0378">Hydrolase</keyword>
<evidence type="ECO:0000313" key="1">
    <source>
        <dbReference type="EMBL" id="QHA01811.1"/>
    </source>
</evidence>
<dbReference type="InterPro" id="IPR023430">
    <property type="entry name" value="Pept_HybD-like_dom_sf"/>
</dbReference>
<dbReference type="SUPFAM" id="SSF53163">
    <property type="entry name" value="HybD-like"/>
    <property type="match status" value="1"/>
</dbReference>
<reference evidence="1 2" key="1">
    <citation type="submission" date="2019-12" db="EMBL/GenBank/DDBJ databases">
        <title>Sequence classification of anaerobic respiratory reductive dehalogenases: First we see many, then we see few.</title>
        <authorList>
            <person name="Molenda O."/>
            <person name="Puentes Jacome L.A."/>
            <person name="Cao X."/>
            <person name="Nesbo C.L."/>
            <person name="Tang S."/>
            <person name="Morson N."/>
            <person name="Patron J."/>
            <person name="Lomheim L."/>
            <person name="Wishart D.S."/>
            <person name="Edwards E.A."/>
        </authorList>
    </citation>
    <scope>NUCLEOTIDE SEQUENCE [LARGE SCALE GENOMIC DNA]</scope>
    <source>
        <strain evidence="1 2">12DCA</strain>
    </source>
</reference>
<dbReference type="InterPro" id="IPR009665">
    <property type="entry name" value="YyaC"/>
</dbReference>
<evidence type="ECO:0000313" key="2">
    <source>
        <dbReference type="Proteomes" id="UP000430508"/>
    </source>
</evidence>
<dbReference type="Pfam" id="PF06866">
    <property type="entry name" value="DUF1256"/>
    <property type="match status" value="1"/>
</dbReference>
<name>A0A857DM63_9FIRM</name>
<dbReference type="NCBIfam" id="TIGR02841">
    <property type="entry name" value="spore_YyaC"/>
    <property type="match status" value="1"/>
</dbReference>
<keyword evidence="1" id="KW-0645">Protease</keyword>
<accession>A0A857DM63</accession>